<evidence type="ECO:0000313" key="1">
    <source>
        <dbReference type="EMBL" id="QHT81048.1"/>
    </source>
</evidence>
<dbReference type="EMBL" id="MN739976">
    <property type="protein sequence ID" value="QHT81048.1"/>
    <property type="molecule type" value="Genomic_DNA"/>
</dbReference>
<accession>A0A6C0HK68</accession>
<sequence>MKLPWSKPQPSPVIQEVTFISIGMDCTPAIELRSLGLRKTAMPFDWLRSTATAIIHCIRTDFSGYHDNLRLDPDSQRVVDGLGLEFTHEYPTLESYENTARTLEGWEAYVPLINEKYHPRIQRFVGLMRSDLPVVILSTMSWSDIAQVREAMRDAYGRTNRVVFVSLNSEGFPSNHNTLWCASKDILPQRLQFAAQLATS</sequence>
<evidence type="ECO:0008006" key="2">
    <source>
        <dbReference type="Google" id="ProtNLM"/>
    </source>
</evidence>
<dbReference type="AlphaFoldDB" id="A0A6C0HK68"/>
<reference evidence="1" key="1">
    <citation type="journal article" date="2020" name="Nature">
        <title>Giant virus diversity and host interactions through global metagenomics.</title>
        <authorList>
            <person name="Schulz F."/>
            <person name="Roux S."/>
            <person name="Paez-Espino D."/>
            <person name="Jungbluth S."/>
            <person name="Walsh D.A."/>
            <person name="Denef V.J."/>
            <person name="McMahon K.D."/>
            <person name="Konstantinidis K.T."/>
            <person name="Eloe-Fadrosh E.A."/>
            <person name="Kyrpides N.C."/>
            <person name="Woyke T."/>
        </authorList>
    </citation>
    <scope>NUCLEOTIDE SEQUENCE</scope>
    <source>
        <strain evidence="1">GVMAG-M-3300023184-135</strain>
    </source>
</reference>
<protein>
    <recommendedName>
        <fullName evidence="2">Peptidase</fullName>
    </recommendedName>
</protein>
<dbReference type="Pfam" id="PF08795">
    <property type="entry name" value="DUF1796"/>
    <property type="match status" value="1"/>
</dbReference>
<dbReference type="InterPro" id="IPR014903">
    <property type="entry name" value="DUF1796"/>
</dbReference>
<proteinExistence type="predicted"/>
<name>A0A6C0HK68_9ZZZZ</name>
<organism evidence="1">
    <name type="scientific">viral metagenome</name>
    <dbReference type="NCBI Taxonomy" id="1070528"/>
    <lineage>
        <taxon>unclassified sequences</taxon>
        <taxon>metagenomes</taxon>
        <taxon>organismal metagenomes</taxon>
    </lineage>
</organism>